<organism evidence="2 3">
    <name type="scientific">Paenibacillus marchantiophytorum</name>
    <dbReference type="NCBI Taxonomy" id="1619310"/>
    <lineage>
        <taxon>Bacteria</taxon>
        <taxon>Bacillati</taxon>
        <taxon>Bacillota</taxon>
        <taxon>Bacilli</taxon>
        <taxon>Bacillales</taxon>
        <taxon>Paenibacillaceae</taxon>
        <taxon>Paenibacillus</taxon>
    </lineage>
</organism>
<keyword evidence="1" id="KW-1133">Transmembrane helix</keyword>
<reference evidence="3" key="1">
    <citation type="journal article" date="2019" name="Int. J. Syst. Evol. Microbiol.">
        <title>The Global Catalogue of Microorganisms (GCM) 10K type strain sequencing project: providing services to taxonomists for standard genome sequencing and annotation.</title>
        <authorList>
            <consortium name="The Broad Institute Genomics Platform"/>
            <consortium name="The Broad Institute Genome Sequencing Center for Infectious Disease"/>
            <person name="Wu L."/>
            <person name="Ma J."/>
        </authorList>
    </citation>
    <scope>NUCLEOTIDE SEQUENCE [LARGE SCALE GENOMIC DNA]</scope>
    <source>
        <strain evidence="3">CGMCC 1.15043</strain>
    </source>
</reference>
<proteinExistence type="predicted"/>
<evidence type="ECO:0000256" key="1">
    <source>
        <dbReference type="SAM" id="Phobius"/>
    </source>
</evidence>
<evidence type="ECO:0000313" key="3">
    <source>
        <dbReference type="Proteomes" id="UP000615455"/>
    </source>
</evidence>
<dbReference type="Proteomes" id="UP000615455">
    <property type="component" value="Unassembled WGS sequence"/>
</dbReference>
<name>A0ABQ1F3H9_9BACL</name>
<keyword evidence="3" id="KW-1185">Reference proteome</keyword>
<feature type="transmembrane region" description="Helical" evidence="1">
    <location>
        <begin position="79"/>
        <end position="102"/>
    </location>
</feature>
<keyword evidence="1" id="KW-0812">Transmembrane</keyword>
<keyword evidence="1" id="KW-0472">Membrane</keyword>
<comment type="caution">
    <text evidence="2">The sequence shown here is derived from an EMBL/GenBank/DDBJ whole genome shotgun (WGS) entry which is preliminary data.</text>
</comment>
<accession>A0ABQ1F3H9</accession>
<feature type="transmembrane region" description="Helical" evidence="1">
    <location>
        <begin position="9"/>
        <end position="30"/>
    </location>
</feature>
<evidence type="ECO:0000313" key="2">
    <source>
        <dbReference type="EMBL" id="GFZ98116.1"/>
    </source>
</evidence>
<feature type="transmembrane region" description="Helical" evidence="1">
    <location>
        <begin position="42"/>
        <end position="72"/>
    </location>
</feature>
<protein>
    <submittedName>
        <fullName evidence="2">Uncharacterized protein</fullName>
    </submittedName>
</protein>
<sequence>MNHLFKKAIIIGVIAWVALLLTTSISLFNLEGIVHNSVTKPVQIIIIFLTLLTVVISFLPIVGVLLAFIGYFKHKHLKYFIIGFTLNVLYIVLIVLIFIRAIKIVLSAMISV</sequence>
<gene>
    <name evidence="2" type="ORF">GCM10008018_50390</name>
</gene>
<dbReference type="EMBL" id="BMHE01000034">
    <property type="protein sequence ID" value="GFZ98116.1"/>
    <property type="molecule type" value="Genomic_DNA"/>
</dbReference>